<comment type="similarity">
    <text evidence="5">Belongs to the peptidase C19 family.</text>
</comment>
<evidence type="ECO:0000256" key="7">
    <source>
        <dbReference type="SAM" id="MobiDB-lite"/>
    </source>
</evidence>
<dbReference type="InterPro" id="IPR018200">
    <property type="entry name" value="USP_CS"/>
</dbReference>
<dbReference type="PROSITE" id="PS50271">
    <property type="entry name" value="ZF_UBP"/>
    <property type="match status" value="1"/>
</dbReference>
<keyword evidence="5 10" id="KW-0378">Hydrolase</keyword>
<dbReference type="SMART" id="SM00290">
    <property type="entry name" value="ZnF_UBP"/>
    <property type="match status" value="1"/>
</dbReference>
<dbReference type="InParanoid" id="A0A2P6NUE0"/>
<protein>
    <recommendedName>
        <fullName evidence="5">Ubiquitin carboxyl-terminal hydrolase</fullName>
        <ecNumber evidence="5">3.4.19.12</ecNumber>
    </recommendedName>
</protein>
<dbReference type="Gene3D" id="3.90.70.10">
    <property type="entry name" value="Cysteine proteinases"/>
    <property type="match status" value="1"/>
</dbReference>
<dbReference type="InterPro" id="IPR001607">
    <property type="entry name" value="Znf_UBP"/>
</dbReference>
<organism evidence="10 11">
    <name type="scientific">Planoprotostelium fungivorum</name>
    <dbReference type="NCBI Taxonomy" id="1890364"/>
    <lineage>
        <taxon>Eukaryota</taxon>
        <taxon>Amoebozoa</taxon>
        <taxon>Evosea</taxon>
        <taxon>Variosea</taxon>
        <taxon>Cavosteliida</taxon>
        <taxon>Cavosteliaceae</taxon>
        <taxon>Planoprotostelium</taxon>
    </lineage>
</organism>
<accession>A0A2P6NUE0</accession>
<dbReference type="InterPro" id="IPR001394">
    <property type="entry name" value="Peptidase_C19_UCH"/>
</dbReference>
<dbReference type="AlphaFoldDB" id="A0A2P6NUE0"/>
<keyword evidence="3" id="KW-0862">Zinc</keyword>
<sequence>MPPKKGRPEPNKIVSEERSSSPDDATPAKCPHISRNFRYRDVYRRILNPSRWCCGVCGTTENVWACLSCAFMGCGRYLKNHASQHYNDKKHALVLDINSKLCHCYECEAYVPNDNTKGQIQQLRRLLERAQTRQDDDEDLNLSKDEIIEDEPEIPQQIDFQPTQKEFQTMDIVESVKKKRGMRLAKSAFLKWKNNVVLNRSSELDVEAPKSEELPSKIDKKRKVEGEEKVIEEKKKDATSGRTGLRNLGNTCFMNSILQCLGHNRRFREYFMHQLLPRSQGTEEASVTINCHTFTRQPTAEMLALIIQQSKRRKQEKLKLEELSLAMQLHTLLRCLWSGELSVVSPNGLLDAIWSFVPKFKNYQQQDAQEFLTEFLDRLHVELISAGEDKPDGKSIYNTSHLKSVINDIFQGTKMNQIKCSNCQSTTRVKEPFLDLMLDIPKVSLPQGRRAKRDPGAVCKLEECIEATLKPEIVTDRHCDHCKTKCDAEKSTKFEVLPQVICIVLKRFCWMGNVRSKINTSVTFPLTSLNLSAFCLTPSTTTYHLQSIVTHHGTQLREGHYTSYCYNDEGDTWEHYNDSKVHIVMREEVEGTEPYLLFYEIDAVQEGKENDLNTTQPFFEDEIVDE</sequence>
<evidence type="ECO:0000259" key="9">
    <source>
        <dbReference type="PROSITE" id="PS50271"/>
    </source>
</evidence>
<reference evidence="10 11" key="1">
    <citation type="journal article" date="2018" name="Genome Biol. Evol.">
        <title>Multiple Roots of Fruiting Body Formation in Amoebozoa.</title>
        <authorList>
            <person name="Hillmann F."/>
            <person name="Forbes G."/>
            <person name="Novohradska S."/>
            <person name="Ferling I."/>
            <person name="Riege K."/>
            <person name="Groth M."/>
            <person name="Westermann M."/>
            <person name="Marz M."/>
            <person name="Spaller T."/>
            <person name="Winckler T."/>
            <person name="Schaap P."/>
            <person name="Glockner G."/>
        </authorList>
    </citation>
    <scope>NUCLEOTIDE SEQUENCE [LARGE SCALE GENOMIC DNA]</scope>
    <source>
        <strain evidence="10 11">Jena</strain>
    </source>
</reference>
<evidence type="ECO:0000256" key="2">
    <source>
        <dbReference type="ARBA" id="ARBA00022771"/>
    </source>
</evidence>
<dbReference type="PROSITE" id="PS50235">
    <property type="entry name" value="USP_3"/>
    <property type="match status" value="1"/>
</dbReference>
<keyword evidence="1" id="KW-0479">Metal-binding</keyword>
<evidence type="ECO:0000256" key="4">
    <source>
        <dbReference type="PROSITE-ProRule" id="PRU00502"/>
    </source>
</evidence>
<dbReference type="PANTHER" id="PTHR21646:SF23">
    <property type="entry name" value="UBIQUITIN CARBOXYL-TERMINAL HYDROLASE USP2"/>
    <property type="match status" value="1"/>
</dbReference>
<evidence type="ECO:0000256" key="3">
    <source>
        <dbReference type="ARBA" id="ARBA00022833"/>
    </source>
</evidence>
<dbReference type="SUPFAM" id="SSF54001">
    <property type="entry name" value="Cysteine proteinases"/>
    <property type="match status" value="1"/>
</dbReference>
<feature type="domain" description="USP" evidence="8">
    <location>
        <begin position="243"/>
        <end position="602"/>
    </location>
</feature>
<dbReference type="STRING" id="1890364.A0A2P6NUE0"/>
<dbReference type="InterPro" id="IPR038765">
    <property type="entry name" value="Papain-like_cys_pep_sf"/>
</dbReference>
<dbReference type="Gene3D" id="3.30.40.10">
    <property type="entry name" value="Zinc/RING finger domain, C3HC4 (zinc finger)"/>
    <property type="match status" value="1"/>
</dbReference>
<comment type="catalytic activity">
    <reaction evidence="5">
        <text>Thiol-dependent hydrolysis of ester, thioester, amide, peptide and isopeptide bonds formed by the C-terminal Gly of ubiquitin (a 76-residue protein attached to proteins as an intracellular targeting signal).</text>
        <dbReference type="EC" id="3.4.19.12"/>
    </reaction>
</comment>
<keyword evidence="2 4" id="KW-0863">Zinc-finger</keyword>
<feature type="coiled-coil region" evidence="6">
    <location>
        <begin position="113"/>
        <end position="140"/>
    </location>
</feature>
<dbReference type="CDD" id="cd02674">
    <property type="entry name" value="Peptidase_C19R"/>
    <property type="match status" value="1"/>
</dbReference>
<feature type="region of interest" description="Disordered" evidence="7">
    <location>
        <begin position="1"/>
        <end position="27"/>
    </location>
</feature>
<dbReference type="OrthoDB" id="21192at2759"/>
<keyword evidence="5" id="KW-0833">Ubl conjugation pathway</keyword>
<dbReference type="InterPro" id="IPR028889">
    <property type="entry name" value="USP"/>
</dbReference>
<feature type="domain" description="UBP-type" evidence="9">
    <location>
        <begin position="28"/>
        <end position="131"/>
    </location>
</feature>
<dbReference type="GO" id="GO:0004843">
    <property type="term" value="F:cysteine-type deubiquitinase activity"/>
    <property type="evidence" value="ECO:0007669"/>
    <property type="project" value="UniProtKB-UniRule"/>
</dbReference>
<evidence type="ECO:0000313" key="11">
    <source>
        <dbReference type="Proteomes" id="UP000241769"/>
    </source>
</evidence>
<keyword evidence="6" id="KW-0175">Coiled coil</keyword>
<dbReference type="GO" id="GO:0006508">
    <property type="term" value="P:proteolysis"/>
    <property type="evidence" value="ECO:0007669"/>
    <property type="project" value="UniProtKB-KW"/>
</dbReference>
<dbReference type="InterPro" id="IPR013083">
    <property type="entry name" value="Znf_RING/FYVE/PHD"/>
</dbReference>
<dbReference type="GO" id="GO:0016579">
    <property type="term" value="P:protein deubiquitination"/>
    <property type="evidence" value="ECO:0007669"/>
    <property type="project" value="InterPro"/>
</dbReference>
<dbReference type="Pfam" id="PF00443">
    <property type="entry name" value="UCH"/>
    <property type="match status" value="1"/>
</dbReference>
<dbReference type="SUPFAM" id="SSF57850">
    <property type="entry name" value="RING/U-box"/>
    <property type="match status" value="1"/>
</dbReference>
<dbReference type="EC" id="3.4.19.12" evidence="5"/>
<dbReference type="EMBL" id="MDYQ01000019">
    <property type="protein sequence ID" value="PRP87584.1"/>
    <property type="molecule type" value="Genomic_DNA"/>
</dbReference>
<feature type="compositionally biased region" description="Basic and acidic residues" evidence="7">
    <location>
        <begin position="1"/>
        <end position="21"/>
    </location>
</feature>
<dbReference type="Pfam" id="PF02148">
    <property type="entry name" value="zf-UBP"/>
    <property type="match status" value="1"/>
</dbReference>
<dbReference type="Proteomes" id="UP000241769">
    <property type="component" value="Unassembled WGS sequence"/>
</dbReference>
<dbReference type="InterPro" id="IPR050185">
    <property type="entry name" value="Ub_carboxyl-term_hydrolase"/>
</dbReference>
<gene>
    <name evidence="10" type="ORF">PROFUN_04611</name>
</gene>
<dbReference type="PROSITE" id="PS00972">
    <property type="entry name" value="USP_1"/>
    <property type="match status" value="1"/>
</dbReference>
<dbReference type="PROSITE" id="PS00973">
    <property type="entry name" value="USP_2"/>
    <property type="match status" value="1"/>
</dbReference>
<dbReference type="PANTHER" id="PTHR21646">
    <property type="entry name" value="UBIQUITIN CARBOXYL-TERMINAL HYDROLASE"/>
    <property type="match status" value="1"/>
</dbReference>
<evidence type="ECO:0000259" key="8">
    <source>
        <dbReference type="PROSITE" id="PS50235"/>
    </source>
</evidence>
<comment type="caution">
    <text evidence="10">The sequence shown here is derived from an EMBL/GenBank/DDBJ whole genome shotgun (WGS) entry which is preliminary data.</text>
</comment>
<proteinExistence type="inferred from homology"/>
<evidence type="ECO:0000256" key="5">
    <source>
        <dbReference type="RuleBase" id="RU366025"/>
    </source>
</evidence>
<dbReference type="GO" id="GO:0008270">
    <property type="term" value="F:zinc ion binding"/>
    <property type="evidence" value="ECO:0007669"/>
    <property type="project" value="UniProtKB-KW"/>
</dbReference>
<evidence type="ECO:0000256" key="1">
    <source>
        <dbReference type="ARBA" id="ARBA00022723"/>
    </source>
</evidence>
<evidence type="ECO:0000256" key="6">
    <source>
        <dbReference type="SAM" id="Coils"/>
    </source>
</evidence>
<evidence type="ECO:0000313" key="10">
    <source>
        <dbReference type="EMBL" id="PRP87584.1"/>
    </source>
</evidence>
<keyword evidence="5" id="KW-0645">Protease</keyword>
<keyword evidence="5" id="KW-0788">Thiol protease</keyword>
<name>A0A2P6NUE0_9EUKA</name>
<keyword evidence="11" id="KW-1185">Reference proteome</keyword>